<feature type="domain" description="pPIWI-RE RNaseH" evidence="2">
    <location>
        <begin position="1"/>
        <end position="34"/>
    </location>
</feature>
<reference evidence="3 4" key="1">
    <citation type="submission" date="2021-03" db="EMBL/GenBank/DDBJ databases">
        <title>Sequencing the genomes of 1000 actinobacteria strains.</title>
        <authorList>
            <person name="Klenk H.-P."/>
        </authorList>
    </citation>
    <scope>NUCLEOTIDE SEQUENCE [LARGE SCALE GENOMIC DNA]</scope>
    <source>
        <strain evidence="3 4">DSM 44580</strain>
    </source>
</reference>
<evidence type="ECO:0000313" key="4">
    <source>
        <dbReference type="Proteomes" id="UP001519363"/>
    </source>
</evidence>
<feature type="region of interest" description="Disordered" evidence="1">
    <location>
        <begin position="35"/>
        <end position="61"/>
    </location>
</feature>
<evidence type="ECO:0000313" key="3">
    <source>
        <dbReference type="EMBL" id="MBP2473157.1"/>
    </source>
</evidence>
<name>A0ABS5AA49_9PSEU</name>
<dbReference type="Pfam" id="PF13032">
    <property type="entry name" value="RNaseH_pPIWI_RE"/>
    <property type="match status" value="1"/>
</dbReference>
<proteinExistence type="predicted"/>
<comment type="caution">
    <text evidence="3">The sequence shown here is derived from an EMBL/GenBank/DDBJ whole genome shotgun (WGS) entry which is preliminary data.</text>
</comment>
<evidence type="ECO:0000256" key="1">
    <source>
        <dbReference type="SAM" id="MobiDB-lite"/>
    </source>
</evidence>
<evidence type="ECO:0000259" key="2">
    <source>
        <dbReference type="Pfam" id="PF13032"/>
    </source>
</evidence>
<accession>A0ABS5AA49</accession>
<keyword evidence="4" id="KW-1185">Reference proteome</keyword>
<dbReference type="PROSITE" id="PS51257">
    <property type="entry name" value="PROKAR_LIPOPROTEIN"/>
    <property type="match status" value="1"/>
</dbReference>
<gene>
    <name evidence="3" type="ORF">JOF53_002029</name>
</gene>
<dbReference type="Proteomes" id="UP001519363">
    <property type="component" value="Unassembled WGS sequence"/>
</dbReference>
<organism evidence="3 4">
    <name type="scientific">Crossiella equi</name>
    <dbReference type="NCBI Taxonomy" id="130796"/>
    <lineage>
        <taxon>Bacteria</taxon>
        <taxon>Bacillati</taxon>
        <taxon>Actinomycetota</taxon>
        <taxon>Actinomycetes</taxon>
        <taxon>Pseudonocardiales</taxon>
        <taxon>Pseudonocardiaceae</taxon>
        <taxon>Crossiella</taxon>
    </lineage>
</organism>
<protein>
    <recommendedName>
        <fullName evidence="2">pPIWI-RE RNaseH domain-containing protein</fullName>
    </recommendedName>
</protein>
<dbReference type="EMBL" id="JAGIOO010000001">
    <property type="protein sequence ID" value="MBP2473157.1"/>
    <property type="molecule type" value="Genomic_DNA"/>
</dbReference>
<sequence>MTARLCHQALAWAGCTTYPAHLHAAAKMDLDHPQYRRTALPADSAVPGSPNDDSLGSDELP</sequence>
<dbReference type="InterPro" id="IPR024996">
    <property type="entry name" value="RNaseH_pPIWI_RE"/>
</dbReference>